<sequence>MVSFKRSLSIEILDSVNAEQKKIKTESEPPDCIILDDDFDEKADEIVENLEETHFHKIASVITDCDPDFIREKLAIYSTIVANPVETIVNEILDAKTYPKIIDFLKKKKKQEHAQSALNKEYSIEELCKTYSDPIAFFNDQRRRRSDSYKMCSLIFLGNKFQHLSPISIENVLISVNYALVPAYHSLTEAFLPRENVLKMRCGTKLSVCFRHKYKSYKYLNKPNDVKPYPENLDEDFLRELWFIKNESSVTTLFFQQKTL</sequence>
<proteinExistence type="predicted"/>
<dbReference type="EMBL" id="REGN01005752">
    <property type="protein sequence ID" value="RNA12144.1"/>
    <property type="molecule type" value="Genomic_DNA"/>
</dbReference>
<dbReference type="GO" id="GO:0016874">
    <property type="term" value="F:ligase activity"/>
    <property type="evidence" value="ECO:0007669"/>
    <property type="project" value="UniProtKB-KW"/>
</dbReference>
<organism evidence="1 2">
    <name type="scientific">Brachionus plicatilis</name>
    <name type="common">Marine rotifer</name>
    <name type="synonym">Brachionus muelleri</name>
    <dbReference type="NCBI Taxonomy" id="10195"/>
    <lineage>
        <taxon>Eukaryota</taxon>
        <taxon>Metazoa</taxon>
        <taxon>Spiralia</taxon>
        <taxon>Gnathifera</taxon>
        <taxon>Rotifera</taxon>
        <taxon>Eurotatoria</taxon>
        <taxon>Monogononta</taxon>
        <taxon>Pseudotrocha</taxon>
        <taxon>Ploima</taxon>
        <taxon>Brachionidae</taxon>
        <taxon>Brachionus</taxon>
    </lineage>
</organism>
<protein>
    <submittedName>
        <fullName evidence="1">E3 ubiquitin-ligase RNF216-like</fullName>
    </submittedName>
</protein>
<evidence type="ECO:0000313" key="1">
    <source>
        <dbReference type="EMBL" id="RNA12144.1"/>
    </source>
</evidence>
<dbReference type="AlphaFoldDB" id="A0A3M7QM26"/>
<comment type="caution">
    <text evidence="1">The sequence shown here is derived from an EMBL/GenBank/DDBJ whole genome shotgun (WGS) entry which is preliminary data.</text>
</comment>
<evidence type="ECO:0000313" key="2">
    <source>
        <dbReference type="Proteomes" id="UP000276133"/>
    </source>
</evidence>
<gene>
    <name evidence="1" type="ORF">BpHYR1_033140</name>
</gene>
<reference evidence="1 2" key="1">
    <citation type="journal article" date="2018" name="Sci. Rep.">
        <title>Genomic signatures of local adaptation to the degree of environmental predictability in rotifers.</title>
        <authorList>
            <person name="Franch-Gras L."/>
            <person name="Hahn C."/>
            <person name="Garcia-Roger E.M."/>
            <person name="Carmona M.J."/>
            <person name="Serra M."/>
            <person name="Gomez A."/>
        </authorList>
    </citation>
    <scope>NUCLEOTIDE SEQUENCE [LARGE SCALE GENOMIC DNA]</scope>
    <source>
        <strain evidence="1">HYR1</strain>
    </source>
</reference>
<keyword evidence="1" id="KW-0436">Ligase</keyword>
<dbReference type="Proteomes" id="UP000276133">
    <property type="component" value="Unassembled WGS sequence"/>
</dbReference>
<name>A0A3M7QM26_BRAPC</name>
<accession>A0A3M7QM26</accession>
<keyword evidence="2" id="KW-1185">Reference proteome</keyword>